<dbReference type="AlphaFoldDB" id="A0ABD3N3D9"/>
<evidence type="ECO:0000313" key="1">
    <source>
        <dbReference type="EMBL" id="KAL3770659.1"/>
    </source>
</evidence>
<evidence type="ECO:0000313" key="2">
    <source>
        <dbReference type="Proteomes" id="UP001530293"/>
    </source>
</evidence>
<proteinExistence type="predicted"/>
<sequence>MADNISQGNFLDARRIYENGKNSPQYDMYGNEMDDLLSLQRMAKIEQGDGEGGLGVFKEDPSYMFQVLGMADGDQSISETIALHGGYADTYIMKELFDTDDGNLAAQASTILVVSMYASHMLWDGLQDCLAVKNGYVPEEDRTGKINPKQSFDNFIALYVGAGQSLAPDWQGDMLYELAQAGGDLFGTVDSNGEALVNSDIRESYQQLQRLMSEEDYCQRDESVESAWRLVNHILSRMYVPMVQMLIHSMKQETDVHKVRMYSMAVIPQLSQCTPSIHQKLKEYLLDNKYKAENFPRILELLQLSYDCLGFSCQDVGAYNGDEVAECAEYETSHPLASFIPKTDVRAVSSIQLYVDLDILAIDHLLKFPSDTKNAMAQFYYKYGRSGESLESSVGYSIASLQDMARLTEQRQFSPYYNDYLLYFKGPLFADNAIMGAFDDTENDQRRAYIVSLIRNTVIPEFMMGLLGLALKDCKDVENIEPATMYLDAFAALYIGSLEGIKPTGSDSDGMMIWALANNRARQFNTQNKLFGAKINDEMTDLLYAGQTQLERNDCTNFETTLSRTLHLMLLPMIQNAIWYAIRNEKASSTDEDSASGMAAAQSLLPIVSKYDKDAASIIDREMVANDGDDLGPQSVANAFYKVMDDIGYDCAYLGQAEGIDPCEQYKKVNASNTGSMMSWRSGAAFILIISAISSFIST</sequence>
<accession>A0ABD3N3D9</accession>
<protein>
    <submittedName>
        <fullName evidence="1">Uncharacterized protein</fullName>
    </submittedName>
</protein>
<dbReference type="EMBL" id="JALLBG020000038">
    <property type="protein sequence ID" value="KAL3770659.1"/>
    <property type="molecule type" value="Genomic_DNA"/>
</dbReference>
<gene>
    <name evidence="1" type="ORF">ACHAWU_004358</name>
</gene>
<name>A0ABD3N3D9_9STRA</name>
<comment type="caution">
    <text evidence="1">The sequence shown here is derived from an EMBL/GenBank/DDBJ whole genome shotgun (WGS) entry which is preliminary data.</text>
</comment>
<organism evidence="1 2">
    <name type="scientific">Discostella pseudostelligera</name>
    <dbReference type="NCBI Taxonomy" id="259834"/>
    <lineage>
        <taxon>Eukaryota</taxon>
        <taxon>Sar</taxon>
        <taxon>Stramenopiles</taxon>
        <taxon>Ochrophyta</taxon>
        <taxon>Bacillariophyta</taxon>
        <taxon>Coscinodiscophyceae</taxon>
        <taxon>Thalassiosirophycidae</taxon>
        <taxon>Stephanodiscales</taxon>
        <taxon>Stephanodiscaceae</taxon>
        <taxon>Discostella</taxon>
    </lineage>
</organism>
<keyword evidence="2" id="KW-1185">Reference proteome</keyword>
<dbReference type="Proteomes" id="UP001530293">
    <property type="component" value="Unassembled WGS sequence"/>
</dbReference>
<reference evidence="1 2" key="1">
    <citation type="submission" date="2024-10" db="EMBL/GenBank/DDBJ databases">
        <title>Updated reference genomes for cyclostephanoid diatoms.</title>
        <authorList>
            <person name="Roberts W.R."/>
            <person name="Alverson A.J."/>
        </authorList>
    </citation>
    <scope>NUCLEOTIDE SEQUENCE [LARGE SCALE GENOMIC DNA]</scope>
    <source>
        <strain evidence="1 2">AJA232-27</strain>
    </source>
</reference>